<dbReference type="GO" id="GO:0005524">
    <property type="term" value="F:ATP binding"/>
    <property type="evidence" value="ECO:0007669"/>
    <property type="project" value="UniProtKB-UniRule"/>
</dbReference>
<dbReference type="SUPFAM" id="SSF51735">
    <property type="entry name" value="NAD(P)-binding Rossmann-fold domains"/>
    <property type="match status" value="1"/>
</dbReference>
<dbReference type="SMART" id="SM00881">
    <property type="entry name" value="CoA_binding"/>
    <property type="match status" value="1"/>
</dbReference>
<dbReference type="GO" id="GO:0046872">
    <property type="term" value="F:metal ion binding"/>
    <property type="evidence" value="ECO:0007669"/>
    <property type="project" value="InterPro"/>
</dbReference>
<keyword evidence="7" id="KW-1185">Reference proteome</keyword>
<dbReference type="SUPFAM" id="SSF56059">
    <property type="entry name" value="Glutathione synthetase ATP-binding domain-like"/>
    <property type="match status" value="1"/>
</dbReference>
<dbReference type="SUPFAM" id="SSF52210">
    <property type="entry name" value="Succinyl-CoA synthetase domains"/>
    <property type="match status" value="2"/>
</dbReference>
<keyword evidence="1" id="KW-0436">Ligase</keyword>
<dbReference type="InterPro" id="IPR036291">
    <property type="entry name" value="NAD(P)-bd_dom_sf"/>
</dbReference>
<sequence>MKLDEHTSKQLFAQVGIPVPRGHALTTITGNEDHITAIGFPMVVKAQVLTGGRGKAGGVRLVKDMQELEQVLPVILSMRIRDLAVPYVRIEPAASIKKEYYLSVFVQRETRSLVLACNACGGVDVEASSRDTLMTASIDFLTSSYEHRIQDAFFHLGLPRTTWSTFHALCTSLINLVTTHGALLAEINPLALTDQGTLVALDGKVDLDDSKMALLPEVKKALSRPEHQSPDEIRARTAGLSYHRLKGSVGMMVNGAGLAMNTMDILNKNGLEPANFLDLGGGADIPRMRTGLELLVEDDRVKVIFINIFGGILSCAHVAEALTATLDKVELTKPCVVRFSGYMADDGQKILKALNHPRLCLVENMESALAELAGIIHPSAARKNVAEPTTISMPDQVVQPDGRVSLHPSGPLSALNRETQVLVQGITGKTGRLHTGLMRSFGTRVVAGVTPFKGGTRVDDIPVYDTVRQACAHHDIGATVIFVPPAFAPDAILAAAAENIPWIICITESIPQADMLRVLHAMSSSTSRLIGPNTPGLVIPDEIKLGIMPGMIFKPGPVAVFSRSGTLTYETVYGLTRAGIGQSICVGIGGDPFIGSGLTDMLELIRNDGTTRGVVVLGEIGGNEEEKLAAYIRSTGFDLPVVGFIAGQTAPPGKTFGHAGAILSKGHGEIDAKLTAMRDAGIFVASSLEDGVEHIAKLLG</sequence>
<dbReference type="UniPathway" id="UPA00223">
    <property type="reaction ID" value="UER00999"/>
</dbReference>
<dbReference type="InterPro" id="IPR017440">
    <property type="entry name" value="Cit_synth/succinyl-CoA_lig_AS"/>
</dbReference>
<name>A0A194AJN0_9BACT</name>
<dbReference type="GO" id="GO:0009361">
    <property type="term" value="C:succinate-CoA ligase complex (ADP-forming)"/>
    <property type="evidence" value="ECO:0007669"/>
    <property type="project" value="TreeGrafter"/>
</dbReference>
<dbReference type="PRINTS" id="PR01798">
    <property type="entry name" value="SCOASYNTHASE"/>
</dbReference>
<dbReference type="InterPro" id="IPR016102">
    <property type="entry name" value="Succinyl-CoA_synth-like"/>
</dbReference>
<dbReference type="OrthoDB" id="9802602at2"/>
<evidence type="ECO:0000259" key="5">
    <source>
        <dbReference type="PROSITE" id="PS50975"/>
    </source>
</evidence>
<dbReference type="Pfam" id="PF00549">
    <property type="entry name" value="Ligase_CoA"/>
    <property type="match status" value="2"/>
</dbReference>
<dbReference type="NCBIfam" id="NF004230">
    <property type="entry name" value="PRK05678.1"/>
    <property type="match status" value="1"/>
</dbReference>
<dbReference type="PROSITE" id="PS01216">
    <property type="entry name" value="SUCCINYL_COA_LIG_1"/>
    <property type="match status" value="1"/>
</dbReference>
<dbReference type="Proteomes" id="UP000095200">
    <property type="component" value="Unassembled WGS sequence"/>
</dbReference>
<protein>
    <submittedName>
        <fullName evidence="6">Succinyl-CoA synthetase subunit beta</fullName>
    </submittedName>
</protein>
<proteinExistence type="inferred from homology"/>
<accession>A0A194AJN0</accession>
<dbReference type="EMBL" id="BDFE01000017">
    <property type="protein sequence ID" value="GAU09261.1"/>
    <property type="molecule type" value="Genomic_DNA"/>
</dbReference>
<keyword evidence="2 4" id="KW-0547">Nucleotide-binding</keyword>
<dbReference type="Pfam" id="PF08442">
    <property type="entry name" value="ATP-grasp_2"/>
    <property type="match status" value="1"/>
</dbReference>
<gene>
    <name evidence="6" type="ORF">DPF_1983</name>
</gene>
<dbReference type="InterPro" id="IPR013650">
    <property type="entry name" value="ATP-grasp_succ-CoA_synth-type"/>
</dbReference>
<dbReference type="STRING" id="1592317.DPF_1983"/>
<dbReference type="InterPro" id="IPR013815">
    <property type="entry name" value="ATP_grasp_subdomain_1"/>
</dbReference>
<organism evidence="6 7">
    <name type="scientific">Desulfoplanes formicivorans</name>
    <dbReference type="NCBI Taxonomy" id="1592317"/>
    <lineage>
        <taxon>Bacteria</taxon>
        <taxon>Pseudomonadati</taxon>
        <taxon>Thermodesulfobacteriota</taxon>
        <taxon>Desulfovibrionia</taxon>
        <taxon>Desulfovibrionales</taxon>
        <taxon>Desulfoplanaceae</taxon>
        <taxon>Desulfoplanes</taxon>
    </lineage>
</organism>
<dbReference type="InterPro" id="IPR011761">
    <property type="entry name" value="ATP-grasp"/>
</dbReference>
<evidence type="ECO:0000256" key="4">
    <source>
        <dbReference type="PROSITE-ProRule" id="PRU00409"/>
    </source>
</evidence>
<dbReference type="RefSeq" id="WP_069859516.1">
    <property type="nucleotide sequence ID" value="NZ_BDFE01000017.1"/>
</dbReference>
<evidence type="ECO:0000256" key="2">
    <source>
        <dbReference type="ARBA" id="ARBA00022741"/>
    </source>
</evidence>
<dbReference type="Pfam" id="PF02629">
    <property type="entry name" value="CoA_binding"/>
    <property type="match status" value="1"/>
</dbReference>
<dbReference type="PROSITE" id="PS50975">
    <property type="entry name" value="ATP_GRASP"/>
    <property type="match status" value="1"/>
</dbReference>
<dbReference type="FunFam" id="3.40.50.720:FF:000277">
    <property type="entry name" value="Succinate--CoA ligase [ADP-forming] subunit alpha"/>
    <property type="match status" value="1"/>
</dbReference>
<evidence type="ECO:0000256" key="1">
    <source>
        <dbReference type="ARBA" id="ARBA00022598"/>
    </source>
</evidence>
<dbReference type="AlphaFoldDB" id="A0A194AJN0"/>
<dbReference type="Gene3D" id="3.40.50.720">
    <property type="entry name" value="NAD(P)-binding Rossmann-like Domain"/>
    <property type="match status" value="1"/>
</dbReference>
<dbReference type="InterPro" id="IPR033847">
    <property type="entry name" value="Citrt_syn/SCS-alpha_CS"/>
</dbReference>
<dbReference type="Gene3D" id="3.30.470.20">
    <property type="entry name" value="ATP-grasp fold, B domain"/>
    <property type="match status" value="1"/>
</dbReference>
<comment type="similarity">
    <text evidence="3">Belongs to the succinate/malate CoA ligase alpha subunit family.</text>
</comment>
<dbReference type="PANTHER" id="PTHR11117:SF2">
    <property type="entry name" value="SUCCINATE--COA LIGASE [ADP_GDP-FORMING] SUBUNIT ALPHA, MITOCHONDRIAL"/>
    <property type="match status" value="1"/>
</dbReference>
<dbReference type="GO" id="GO:0006099">
    <property type="term" value="P:tricarboxylic acid cycle"/>
    <property type="evidence" value="ECO:0007669"/>
    <property type="project" value="UniProtKB-UniPathway"/>
</dbReference>
<evidence type="ECO:0000256" key="3">
    <source>
        <dbReference type="ARBA" id="ARBA00060724"/>
    </source>
</evidence>
<dbReference type="InterPro" id="IPR005811">
    <property type="entry name" value="SUCC_ACL_C"/>
</dbReference>
<dbReference type="Gene3D" id="3.30.1490.20">
    <property type="entry name" value="ATP-grasp fold, A domain"/>
    <property type="match status" value="1"/>
</dbReference>
<evidence type="ECO:0000313" key="7">
    <source>
        <dbReference type="Proteomes" id="UP000095200"/>
    </source>
</evidence>
<evidence type="ECO:0000313" key="6">
    <source>
        <dbReference type="EMBL" id="GAU09261.1"/>
    </source>
</evidence>
<reference evidence="7" key="1">
    <citation type="submission" date="2016-06" db="EMBL/GenBank/DDBJ databases">
        <title>Draft genome sequence of Desulfoplanes formicivorans strain Pf12B.</title>
        <authorList>
            <person name="Watanabe M."/>
            <person name="Kojima H."/>
            <person name="Fukui M."/>
        </authorList>
    </citation>
    <scope>NUCLEOTIDE SEQUENCE [LARGE SCALE GENOMIC DNA]</scope>
    <source>
        <strain evidence="7">Pf12B</strain>
    </source>
</reference>
<dbReference type="PROSITE" id="PS00399">
    <property type="entry name" value="SUCCINYL_COA_LIG_2"/>
    <property type="match status" value="1"/>
</dbReference>
<feature type="domain" description="ATP-grasp" evidence="5">
    <location>
        <begin position="9"/>
        <end position="216"/>
    </location>
</feature>
<dbReference type="PANTHER" id="PTHR11117">
    <property type="entry name" value="SUCCINYL-COA LIGASE SUBUNIT ALPHA"/>
    <property type="match status" value="1"/>
</dbReference>
<dbReference type="Gene3D" id="3.40.50.261">
    <property type="entry name" value="Succinyl-CoA synthetase domains"/>
    <property type="match status" value="2"/>
</dbReference>
<dbReference type="InterPro" id="IPR003781">
    <property type="entry name" value="CoA-bd"/>
</dbReference>
<keyword evidence="4" id="KW-0067">ATP-binding</keyword>
<dbReference type="GO" id="GO:0004776">
    <property type="term" value="F:succinate-CoA ligase (GDP-forming) activity"/>
    <property type="evidence" value="ECO:0007669"/>
    <property type="project" value="TreeGrafter"/>
</dbReference>
<dbReference type="GO" id="GO:0004775">
    <property type="term" value="F:succinate-CoA ligase (ADP-forming) activity"/>
    <property type="evidence" value="ECO:0007669"/>
    <property type="project" value="TreeGrafter"/>
</dbReference>
<comment type="caution">
    <text evidence="6">The sequence shown here is derived from an EMBL/GenBank/DDBJ whole genome shotgun (WGS) entry which is preliminary data.</text>
</comment>